<name>A0ABT5MQX3_9PAST</name>
<keyword evidence="6 7" id="KW-0472">Membrane</keyword>
<feature type="transmembrane region" description="Helical" evidence="7">
    <location>
        <begin position="447"/>
        <end position="471"/>
    </location>
</feature>
<dbReference type="PANTHER" id="PTHR43652:SF2">
    <property type="entry name" value="BASIC AMINO ACID ANTIPORTER YFCC-RELATED"/>
    <property type="match status" value="1"/>
</dbReference>
<feature type="transmembrane region" description="Helical" evidence="7">
    <location>
        <begin position="51"/>
        <end position="70"/>
    </location>
</feature>
<evidence type="ECO:0000256" key="5">
    <source>
        <dbReference type="ARBA" id="ARBA00022989"/>
    </source>
</evidence>
<evidence type="ECO:0000313" key="10">
    <source>
        <dbReference type="Proteomes" id="UP001221909"/>
    </source>
</evidence>
<feature type="transmembrane region" description="Helical" evidence="7">
    <location>
        <begin position="398"/>
        <end position="427"/>
    </location>
</feature>
<organism evidence="9 10">
    <name type="scientific">Mannheimia cairinae</name>
    <dbReference type="NCBI Taxonomy" id="3025936"/>
    <lineage>
        <taxon>Bacteria</taxon>
        <taxon>Pseudomonadati</taxon>
        <taxon>Pseudomonadota</taxon>
        <taxon>Gammaproteobacteria</taxon>
        <taxon>Pasteurellales</taxon>
        <taxon>Pasteurellaceae</taxon>
        <taxon>Mannheimia</taxon>
    </lineage>
</organism>
<accession>A0ABT5MQX3</accession>
<evidence type="ECO:0000256" key="3">
    <source>
        <dbReference type="ARBA" id="ARBA00022692"/>
    </source>
</evidence>
<feature type="transmembrane region" description="Helical" evidence="7">
    <location>
        <begin position="109"/>
        <end position="127"/>
    </location>
</feature>
<feature type="transmembrane region" description="Helical" evidence="7">
    <location>
        <begin position="171"/>
        <end position="193"/>
    </location>
</feature>
<dbReference type="RefSeq" id="WP_273748212.1">
    <property type="nucleotide sequence ID" value="NZ_JAQSJE010000008.1"/>
</dbReference>
<keyword evidence="10" id="KW-1185">Reference proteome</keyword>
<feature type="transmembrane region" description="Helical" evidence="7">
    <location>
        <begin position="566"/>
        <end position="588"/>
    </location>
</feature>
<evidence type="ECO:0000256" key="2">
    <source>
        <dbReference type="ARBA" id="ARBA00022448"/>
    </source>
</evidence>
<evidence type="ECO:0000259" key="8">
    <source>
        <dbReference type="PROSITE" id="PS51202"/>
    </source>
</evidence>
<dbReference type="Pfam" id="PF03600">
    <property type="entry name" value="CitMHS"/>
    <property type="match status" value="1"/>
</dbReference>
<dbReference type="InterPro" id="IPR036721">
    <property type="entry name" value="RCK_C_sf"/>
</dbReference>
<dbReference type="Pfam" id="PF02080">
    <property type="entry name" value="TrkA_C"/>
    <property type="match status" value="1"/>
</dbReference>
<keyword evidence="3 7" id="KW-0812">Transmembrane</keyword>
<evidence type="ECO:0000256" key="6">
    <source>
        <dbReference type="ARBA" id="ARBA00023136"/>
    </source>
</evidence>
<proteinExistence type="predicted"/>
<evidence type="ECO:0000256" key="4">
    <source>
        <dbReference type="ARBA" id="ARBA00022737"/>
    </source>
</evidence>
<keyword evidence="4" id="KW-0677">Repeat</keyword>
<feature type="domain" description="RCK C-terminal" evidence="8">
    <location>
        <begin position="295"/>
        <end position="380"/>
    </location>
</feature>
<keyword evidence="5 7" id="KW-1133">Transmembrane helix</keyword>
<feature type="domain" description="RCK C-terminal" evidence="8">
    <location>
        <begin position="204"/>
        <end position="287"/>
    </location>
</feature>
<comment type="caution">
    <text evidence="9">The sequence shown here is derived from an EMBL/GenBank/DDBJ whole genome shotgun (WGS) entry which is preliminary data.</text>
</comment>
<feature type="transmembrane region" description="Helical" evidence="7">
    <location>
        <begin position="528"/>
        <end position="546"/>
    </location>
</feature>
<evidence type="ECO:0000313" key="9">
    <source>
        <dbReference type="EMBL" id="MDD0824565.1"/>
    </source>
</evidence>
<dbReference type="Proteomes" id="UP001221909">
    <property type="component" value="Unassembled WGS sequence"/>
</dbReference>
<feature type="transmembrane region" description="Helical" evidence="7">
    <location>
        <begin position="6"/>
        <end position="21"/>
    </location>
</feature>
<dbReference type="PANTHER" id="PTHR43652">
    <property type="entry name" value="BASIC AMINO ACID ANTIPORTER YFCC-RELATED"/>
    <property type="match status" value="1"/>
</dbReference>
<dbReference type="InterPro" id="IPR004680">
    <property type="entry name" value="Cit_transptr-like_dom"/>
</dbReference>
<protein>
    <submittedName>
        <fullName evidence="9">SLC13 family permease</fullName>
    </submittedName>
</protein>
<dbReference type="InterPro" id="IPR051679">
    <property type="entry name" value="DASS-Related_Transporters"/>
</dbReference>
<gene>
    <name evidence="9" type="ORF">PTQ27_08840</name>
</gene>
<dbReference type="EMBL" id="JAQSJE010000008">
    <property type="protein sequence ID" value="MDD0824565.1"/>
    <property type="molecule type" value="Genomic_DNA"/>
</dbReference>
<dbReference type="SUPFAM" id="SSF116726">
    <property type="entry name" value="TrkA C-terminal domain-like"/>
    <property type="match status" value="2"/>
</dbReference>
<reference evidence="9 10" key="1">
    <citation type="submission" date="2023-02" db="EMBL/GenBank/DDBJ databases">
        <title>Mannheimia cairiniae sp. nov., a novel species of Mannheimia obtained from moscovy ducks (Cairina moschata) and reclassification of Mannheimia ovis as heterotypic synonym of Mannheimia pernigra.</title>
        <authorList>
            <person name="Christensen H."/>
        </authorList>
    </citation>
    <scope>NUCLEOTIDE SEQUENCE [LARGE SCALE GENOMIC DNA]</scope>
    <source>
        <strain evidence="9 10">AT1</strain>
    </source>
</reference>
<feature type="transmembrane region" description="Helical" evidence="7">
    <location>
        <begin position="478"/>
        <end position="498"/>
    </location>
</feature>
<dbReference type="Gene3D" id="3.30.70.1450">
    <property type="entry name" value="Regulator of K+ conductance, C-terminal domain"/>
    <property type="match status" value="2"/>
</dbReference>
<dbReference type="PROSITE" id="PS51202">
    <property type="entry name" value="RCK_C"/>
    <property type="match status" value="2"/>
</dbReference>
<dbReference type="InterPro" id="IPR006037">
    <property type="entry name" value="RCK_C"/>
</dbReference>
<comment type="subcellular location">
    <subcellularLocation>
        <location evidence="1">Membrane</location>
        <topology evidence="1">Multi-pass membrane protein</topology>
    </subcellularLocation>
</comment>
<sequence>MSWDIIATLAVTGIAVFLFATEKMRMDAIAILVLCSLVVLGQVDVGAALDGFSNSATIAVTAMFVLAAGLQNSGALDSIGRILGNVKSPWLFILVLCGINAVLSPFVNNTAVVAVLIPIVIAAAQNINMAPSKALIPLSFASQMAGVCTLIGTSTNLLINAIAQKQGHSGFGMFEFASLGIIFFAVGIVYLLLTSRFLLPESHLELEQEAGFGKYVAELKVNKDSPLIGKSTTDSGLNEEFNLFTIGVLRDGERLSTPSHQALQKHDILLLRGESEDLTKAREKYGLHYVVYGRRASDDDNLNDDLMVSEMMISPTSRWIGGTIPILQQRWNKNATVLGIQRRSKVIRERLRGTAFKMGDILLLTLPKEDMETLRKDKDFIVLSSDLVKPEDNWRGKFALGVMALVVLAAAFGVVPIAISALLGAVAMCLAGCLTADEAYHAIDWKIILVLAGLLPLGEAMANSGAAQFIVDNTLGKAGEFGPVVVLAVLYLLTMVLTEFMSNAGTAVLLTPIAVSTAKMLGVDASPFIIAVMFAAATSFMTPVGYQTNTMVYAAGGYKFTDFLKIGLPLNLLYWILGIILIPIFFPFNPA</sequence>
<evidence type="ECO:0000256" key="1">
    <source>
        <dbReference type="ARBA" id="ARBA00004141"/>
    </source>
</evidence>
<evidence type="ECO:0000256" key="7">
    <source>
        <dbReference type="SAM" id="Phobius"/>
    </source>
</evidence>
<keyword evidence="2" id="KW-0813">Transport</keyword>
<feature type="transmembrane region" description="Helical" evidence="7">
    <location>
        <begin position="134"/>
        <end position="159"/>
    </location>
</feature>
<feature type="transmembrane region" description="Helical" evidence="7">
    <location>
        <begin position="28"/>
        <end position="45"/>
    </location>
</feature>